<dbReference type="PROSITE" id="PS00622">
    <property type="entry name" value="HTH_LUXR_1"/>
    <property type="match status" value="1"/>
</dbReference>
<dbReference type="PROSITE" id="PS50043">
    <property type="entry name" value="HTH_LUXR_2"/>
    <property type="match status" value="1"/>
</dbReference>
<dbReference type="PROSITE" id="PS50110">
    <property type="entry name" value="RESPONSE_REGULATORY"/>
    <property type="match status" value="1"/>
</dbReference>
<dbReference type="FunFam" id="3.40.50.2300:FF:000018">
    <property type="entry name" value="DNA-binding transcriptional regulator NtrC"/>
    <property type="match status" value="1"/>
</dbReference>
<evidence type="ECO:0000256" key="5">
    <source>
        <dbReference type="ARBA" id="ARBA00023163"/>
    </source>
</evidence>
<sequence>MASAMRRAYIIDDDSGIRRSMQFALSAAGYQSRPFLSGQDFLEELPHLDPGCIFLDVRMPDMNGLQVLTALRKINSRFPVVMMTGHGDVPTAVEAMKLGAADFLEKPFEENEVLKLLEALCTRLEARLEDDRVLEEGRQKIALLNERELSVLRGLIAGYSNRQVAERLDLSVRTVEAYRANLMAKLGISSLADLVRLGLVVNLSPLD</sequence>
<dbReference type="CDD" id="cd06170">
    <property type="entry name" value="LuxR_C_like"/>
    <property type="match status" value="1"/>
</dbReference>
<dbReference type="GO" id="GO:0000160">
    <property type="term" value="P:phosphorelay signal transduction system"/>
    <property type="evidence" value="ECO:0007669"/>
    <property type="project" value="UniProtKB-KW"/>
</dbReference>
<evidence type="ECO:0000313" key="9">
    <source>
        <dbReference type="EMBL" id="RXZ66197.1"/>
    </source>
</evidence>
<dbReference type="PRINTS" id="PR00038">
    <property type="entry name" value="HTHLUXR"/>
</dbReference>
<dbReference type="CDD" id="cd17537">
    <property type="entry name" value="REC_FixJ"/>
    <property type="match status" value="1"/>
</dbReference>
<evidence type="ECO:0000256" key="1">
    <source>
        <dbReference type="ARBA" id="ARBA00022553"/>
    </source>
</evidence>
<keyword evidence="2" id="KW-0902">Two-component regulatory system</keyword>
<feature type="modified residue" description="4-aspartylphosphate" evidence="6">
    <location>
        <position position="56"/>
    </location>
</feature>
<keyword evidence="4" id="KW-0238">DNA-binding</keyword>
<proteinExistence type="predicted"/>
<dbReference type="InterPro" id="IPR000792">
    <property type="entry name" value="Tscrpt_reg_LuxR_C"/>
</dbReference>
<evidence type="ECO:0000259" key="7">
    <source>
        <dbReference type="PROSITE" id="PS50043"/>
    </source>
</evidence>
<keyword evidence="5" id="KW-0804">Transcription</keyword>
<dbReference type="SUPFAM" id="SSF46894">
    <property type="entry name" value="C-terminal effector domain of the bipartite response regulators"/>
    <property type="match status" value="1"/>
</dbReference>
<keyword evidence="3" id="KW-0805">Transcription regulation</keyword>
<dbReference type="SUPFAM" id="SSF52172">
    <property type="entry name" value="CheY-like"/>
    <property type="match status" value="1"/>
</dbReference>
<feature type="domain" description="Response regulatory" evidence="8">
    <location>
        <begin position="7"/>
        <end position="121"/>
    </location>
</feature>
<organism evidence="9 10">
    <name type="scientific">Pelagerythrobacter rhizovicinus</name>
    <dbReference type="NCBI Taxonomy" id="2268576"/>
    <lineage>
        <taxon>Bacteria</taxon>
        <taxon>Pseudomonadati</taxon>
        <taxon>Pseudomonadota</taxon>
        <taxon>Alphaproteobacteria</taxon>
        <taxon>Sphingomonadales</taxon>
        <taxon>Erythrobacteraceae</taxon>
        <taxon>Pelagerythrobacter</taxon>
    </lineage>
</organism>
<dbReference type="OrthoDB" id="9782655at2"/>
<evidence type="ECO:0000256" key="6">
    <source>
        <dbReference type="PROSITE-ProRule" id="PRU00169"/>
    </source>
</evidence>
<evidence type="ECO:0000256" key="3">
    <source>
        <dbReference type="ARBA" id="ARBA00023015"/>
    </source>
</evidence>
<dbReference type="RefSeq" id="WP_129523671.1">
    <property type="nucleotide sequence ID" value="NZ_SDPV01000001.1"/>
</dbReference>
<dbReference type="GO" id="GO:0006355">
    <property type="term" value="P:regulation of DNA-templated transcription"/>
    <property type="evidence" value="ECO:0007669"/>
    <property type="project" value="InterPro"/>
</dbReference>
<dbReference type="EMBL" id="SDPV01000001">
    <property type="protein sequence ID" value="RXZ66197.1"/>
    <property type="molecule type" value="Genomic_DNA"/>
</dbReference>
<keyword evidence="1 6" id="KW-0597">Phosphoprotein</keyword>
<dbReference type="SMART" id="SM00448">
    <property type="entry name" value="REC"/>
    <property type="match status" value="1"/>
</dbReference>
<gene>
    <name evidence="9" type="ORF">ETX26_05665</name>
</gene>
<dbReference type="Gene3D" id="3.40.50.2300">
    <property type="match status" value="1"/>
</dbReference>
<evidence type="ECO:0000313" key="10">
    <source>
        <dbReference type="Proteomes" id="UP000293623"/>
    </source>
</evidence>
<dbReference type="PANTHER" id="PTHR44688">
    <property type="entry name" value="DNA-BINDING TRANSCRIPTIONAL ACTIVATOR DEVR_DOSR"/>
    <property type="match status" value="1"/>
</dbReference>
<keyword evidence="10" id="KW-1185">Reference proteome</keyword>
<protein>
    <submittedName>
        <fullName evidence="9">Response regulator</fullName>
    </submittedName>
</protein>
<accession>A0A4Q2KNZ0</accession>
<dbReference type="InterPro" id="IPR036388">
    <property type="entry name" value="WH-like_DNA-bd_sf"/>
</dbReference>
<dbReference type="GO" id="GO:0003677">
    <property type="term" value="F:DNA binding"/>
    <property type="evidence" value="ECO:0007669"/>
    <property type="project" value="UniProtKB-KW"/>
</dbReference>
<reference evidence="9 10" key="1">
    <citation type="submission" date="2019-01" db="EMBL/GenBank/DDBJ databases">
        <title>Altererythrobacter rhizovicinus sp. nov., isolated from the rhizosphere soil of Haloxylon ammodendron.</title>
        <authorList>
            <person name="Li H.-P."/>
            <person name="Gou J.-Y."/>
            <person name="Yao D."/>
            <person name="Han Q.-Q."/>
            <person name="Shao K.-Z."/>
            <person name="Zhao Q."/>
            <person name="Zhang J.-L."/>
        </authorList>
    </citation>
    <scope>NUCLEOTIDE SEQUENCE [LARGE SCALE GENOMIC DNA]</scope>
    <source>
        <strain evidence="9 10">AY-3R</strain>
    </source>
</reference>
<dbReference type="Proteomes" id="UP000293623">
    <property type="component" value="Unassembled WGS sequence"/>
</dbReference>
<dbReference type="InterPro" id="IPR001789">
    <property type="entry name" value="Sig_transdc_resp-reg_receiver"/>
</dbReference>
<dbReference type="AlphaFoldDB" id="A0A4Q2KNZ0"/>
<dbReference type="InterPro" id="IPR011006">
    <property type="entry name" value="CheY-like_superfamily"/>
</dbReference>
<evidence type="ECO:0000259" key="8">
    <source>
        <dbReference type="PROSITE" id="PS50110"/>
    </source>
</evidence>
<dbReference type="Pfam" id="PF00072">
    <property type="entry name" value="Response_reg"/>
    <property type="match status" value="1"/>
</dbReference>
<dbReference type="Gene3D" id="1.10.10.10">
    <property type="entry name" value="Winged helix-like DNA-binding domain superfamily/Winged helix DNA-binding domain"/>
    <property type="match status" value="1"/>
</dbReference>
<name>A0A4Q2KNZ0_9SPHN</name>
<evidence type="ECO:0000256" key="2">
    <source>
        <dbReference type="ARBA" id="ARBA00023012"/>
    </source>
</evidence>
<dbReference type="PANTHER" id="PTHR44688:SF16">
    <property type="entry name" value="DNA-BINDING TRANSCRIPTIONAL ACTIVATOR DEVR_DOSR"/>
    <property type="match status" value="1"/>
</dbReference>
<comment type="caution">
    <text evidence="9">The sequence shown here is derived from an EMBL/GenBank/DDBJ whole genome shotgun (WGS) entry which is preliminary data.</text>
</comment>
<dbReference type="SMART" id="SM00421">
    <property type="entry name" value="HTH_LUXR"/>
    <property type="match status" value="1"/>
</dbReference>
<dbReference type="InterPro" id="IPR016032">
    <property type="entry name" value="Sig_transdc_resp-reg_C-effctor"/>
</dbReference>
<feature type="domain" description="HTH luxR-type" evidence="7">
    <location>
        <begin position="137"/>
        <end position="202"/>
    </location>
</feature>
<evidence type="ECO:0000256" key="4">
    <source>
        <dbReference type="ARBA" id="ARBA00023125"/>
    </source>
</evidence>
<dbReference type="Pfam" id="PF00196">
    <property type="entry name" value="GerE"/>
    <property type="match status" value="1"/>
</dbReference>